<organism evidence="2 3">
    <name type="scientific">Nephila pilipes</name>
    <name type="common">Giant wood spider</name>
    <name type="synonym">Nephila maculata</name>
    <dbReference type="NCBI Taxonomy" id="299642"/>
    <lineage>
        <taxon>Eukaryota</taxon>
        <taxon>Metazoa</taxon>
        <taxon>Ecdysozoa</taxon>
        <taxon>Arthropoda</taxon>
        <taxon>Chelicerata</taxon>
        <taxon>Arachnida</taxon>
        <taxon>Araneae</taxon>
        <taxon>Araneomorphae</taxon>
        <taxon>Entelegynae</taxon>
        <taxon>Araneoidea</taxon>
        <taxon>Nephilidae</taxon>
        <taxon>Nephila</taxon>
    </lineage>
</organism>
<name>A0A8X6T8R1_NEPPI</name>
<dbReference type="Proteomes" id="UP000887013">
    <property type="component" value="Unassembled WGS sequence"/>
</dbReference>
<dbReference type="PROSITE" id="PS50097">
    <property type="entry name" value="BTB"/>
    <property type="match status" value="1"/>
</dbReference>
<dbReference type="EMBL" id="BMAW01052957">
    <property type="protein sequence ID" value="GFS88440.1"/>
    <property type="molecule type" value="Genomic_DNA"/>
</dbReference>
<dbReference type="OrthoDB" id="6436715at2759"/>
<gene>
    <name evidence="2" type="primary">spop_61</name>
    <name evidence="2" type="ORF">NPIL_89951</name>
</gene>
<dbReference type="PANTHER" id="PTHR24413">
    <property type="entry name" value="SPECKLE-TYPE POZ PROTEIN"/>
    <property type="match status" value="1"/>
</dbReference>
<dbReference type="Gene3D" id="1.25.40.420">
    <property type="match status" value="1"/>
</dbReference>
<dbReference type="InterPro" id="IPR000210">
    <property type="entry name" value="BTB/POZ_dom"/>
</dbReference>
<dbReference type="SUPFAM" id="SSF54695">
    <property type="entry name" value="POZ domain"/>
    <property type="match status" value="1"/>
</dbReference>
<dbReference type="InterPro" id="IPR011333">
    <property type="entry name" value="SKP1/BTB/POZ_sf"/>
</dbReference>
<reference evidence="2" key="1">
    <citation type="submission" date="2020-08" db="EMBL/GenBank/DDBJ databases">
        <title>Multicomponent nature underlies the extraordinary mechanical properties of spider dragline silk.</title>
        <authorList>
            <person name="Kono N."/>
            <person name="Nakamura H."/>
            <person name="Mori M."/>
            <person name="Yoshida Y."/>
            <person name="Ohtoshi R."/>
            <person name="Malay A.D."/>
            <person name="Moran D.A.P."/>
            <person name="Tomita M."/>
            <person name="Numata K."/>
            <person name="Arakawa K."/>
        </authorList>
    </citation>
    <scope>NUCLEOTIDE SEQUENCE</scope>
</reference>
<dbReference type="Gene3D" id="3.30.710.10">
    <property type="entry name" value="Potassium Channel Kv1.1, Chain A"/>
    <property type="match status" value="1"/>
</dbReference>
<sequence>MSEIYFHEETYCVEGVCNHFFYTWVAHDFSKIDRDITGSEFLIQDDIKCQFTVYHVLNCLRITMRSLCRTLTCDISLFTCTGELLVCQSVAKQSENTERVYVYNFLITGKEEVYNKLLAIPNDILVVRCRISISEEKKFAVRQGRPQPGHMNYLKKLATVLQNTPDEFQKQEVSLCVGDEKEIVNKAVLCSRSPVFAKMFQCDMLEMRDNIVKINDIKIHILRGLVSFLYTGIVPDGDANFLIDLYYTANKYDIPELRDECRQELTLKFTTESVCDALILSALYDDKSLKFSSMLFIASHLKLVMSTEGWHNLMHNEPKIALEIVNLS</sequence>
<dbReference type="SMART" id="SM00225">
    <property type="entry name" value="BTB"/>
    <property type="match status" value="1"/>
</dbReference>
<comment type="caution">
    <text evidence="2">The sequence shown here is derived from an EMBL/GenBank/DDBJ whole genome shotgun (WGS) entry which is preliminary data.</text>
</comment>
<evidence type="ECO:0000313" key="3">
    <source>
        <dbReference type="Proteomes" id="UP000887013"/>
    </source>
</evidence>
<accession>A0A8X6T8R1</accession>
<dbReference type="Pfam" id="PF00651">
    <property type="entry name" value="BTB"/>
    <property type="match status" value="1"/>
</dbReference>
<protein>
    <submittedName>
        <fullName evidence="2">Speckle-type POZ protein</fullName>
    </submittedName>
</protein>
<keyword evidence="3" id="KW-1185">Reference proteome</keyword>
<feature type="domain" description="BTB" evidence="1">
    <location>
        <begin position="171"/>
        <end position="238"/>
    </location>
</feature>
<evidence type="ECO:0000313" key="2">
    <source>
        <dbReference type="EMBL" id="GFS88440.1"/>
    </source>
</evidence>
<evidence type="ECO:0000259" key="1">
    <source>
        <dbReference type="PROSITE" id="PS50097"/>
    </source>
</evidence>
<proteinExistence type="predicted"/>
<dbReference type="AlphaFoldDB" id="A0A8X6T8R1"/>